<sequence>RDGRRRGCRGRRSRRVRRVRVPRGAVRFRRADPDGVRHGVAGRAQPHAGGARRGGEPLLQHRAGAGAPGDRGRAEQPAPLLPAGAGGARHQQLRGGRQRLPPHGGAVPAVRRRGGPAPPAHGADGVQRRGGSAQPPGHGRRARAVGHVGHALRPLPAGRVQPGRGLLHPQRRGARLGGVPRHAGRAGPRPGRHGDRRGDGRDARLQPHGDGGGGCAALRRQQLRGGGGGVQRGAPHRPQQPRRLVQPRAGAVQDGALAGPDPRGHAAGADRPAQLQRAHHPVQRVQGAFGRGPAGEQHGGGQHQPPARAEHADGRGRAPGADQRAAAHHPRGRRAAGRHRHRRQRGGGHAHPPGVHLLRPHGPGGHADGDGKRSGQERHHADRGHADHDVARHRVELPRRQL</sequence>
<feature type="compositionally biased region" description="Low complexity" evidence="1">
    <location>
        <begin position="177"/>
        <end position="189"/>
    </location>
</feature>
<proteinExistence type="predicted"/>
<dbReference type="AlphaFoldDB" id="A0A6J4KJR2"/>
<protein>
    <submittedName>
        <fullName evidence="2">Uncharacterized protein</fullName>
    </submittedName>
</protein>
<name>A0A6J4KJR2_9BACT</name>
<feature type="compositionally biased region" description="Basic and acidic residues" evidence="1">
    <location>
        <begin position="367"/>
        <end position="402"/>
    </location>
</feature>
<reference evidence="2" key="1">
    <citation type="submission" date="2020-02" db="EMBL/GenBank/DDBJ databases">
        <authorList>
            <person name="Meier V. D."/>
        </authorList>
    </citation>
    <scope>NUCLEOTIDE SEQUENCE</scope>
    <source>
        <strain evidence="2">AVDCRST_MAG68</strain>
    </source>
</reference>
<gene>
    <name evidence="2" type="ORF">AVDCRST_MAG68-1001</name>
</gene>
<feature type="non-terminal residue" evidence="2">
    <location>
        <position position="1"/>
    </location>
</feature>
<feature type="compositionally biased region" description="Low complexity" evidence="1">
    <location>
        <begin position="77"/>
        <end position="109"/>
    </location>
</feature>
<organism evidence="2">
    <name type="scientific">uncultured Gemmatimonadota bacterium</name>
    <dbReference type="NCBI Taxonomy" id="203437"/>
    <lineage>
        <taxon>Bacteria</taxon>
        <taxon>Pseudomonadati</taxon>
        <taxon>Gemmatimonadota</taxon>
        <taxon>environmental samples</taxon>
    </lineage>
</organism>
<feature type="compositionally biased region" description="Basic and acidic residues" evidence="1">
    <location>
        <begin position="192"/>
        <end position="207"/>
    </location>
</feature>
<feature type="region of interest" description="Disordered" evidence="1">
    <location>
        <begin position="1"/>
        <end position="402"/>
    </location>
</feature>
<dbReference type="EMBL" id="CADCTW010000056">
    <property type="protein sequence ID" value="CAA9307961.1"/>
    <property type="molecule type" value="Genomic_DNA"/>
</dbReference>
<evidence type="ECO:0000256" key="1">
    <source>
        <dbReference type="SAM" id="MobiDB-lite"/>
    </source>
</evidence>
<evidence type="ECO:0000313" key="2">
    <source>
        <dbReference type="EMBL" id="CAA9307961.1"/>
    </source>
</evidence>
<feature type="non-terminal residue" evidence="2">
    <location>
        <position position="402"/>
    </location>
</feature>
<feature type="compositionally biased region" description="Low complexity" evidence="1">
    <location>
        <begin position="232"/>
        <end position="248"/>
    </location>
</feature>
<feature type="compositionally biased region" description="Gly residues" evidence="1">
    <location>
        <begin position="289"/>
        <end position="302"/>
    </location>
</feature>
<feature type="compositionally biased region" description="Basic residues" evidence="1">
    <location>
        <begin position="1"/>
        <end position="21"/>
    </location>
</feature>
<accession>A0A6J4KJR2</accession>
<feature type="compositionally biased region" description="Basic residues" evidence="1">
    <location>
        <begin position="326"/>
        <end position="348"/>
    </location>
</feature>